<feature type="transmembrane region" description="Helical" evidence="1">
    <location>
        <begin position="188"/>
        <end position="208"/>
    </location>
</feature>
<keyword evidence="1" id="KW-1133">Transmembrane helix</keyword>
<keyword evidence="3" id="KW-1185">Reference proteome</keyword>
<sequence length="362" mass="38493">MRSRGFSGWVALGGAICTVYYLFFVLMSENFGTDHTVWALSFGVGVLLPLFVRTTEDDARSFASAWALVGGVLGLFTLIESIIGFVPVYGSIYSILGIESIQHWDSYRAEGTFGHPLYAGTFLGVGALAALMLWMRNKRPIFLGAAAASAVGMASTVSRGAFVALGVGLVLAFVLTLGARRTRMPANIAAWMLFLTSLSIAVLSGSLLDRLNSSDAESSDVVRQGVYTAAMEVVADSGGMPNGLGTSGEAIAKYNPQGFPLESAFWQLMVGFGVYGTIVFLAVVLAAILVAIRRETGFFIAPMLVCFCLSVSSYNMLDELRTFHPLLGLLVAMCLTGAPRRAPQVRVPNSVGRAPRAQAVVS</sequence>
<feature type="transmembrane region" description="Helical" evidence="1">
    <location>
        <begin position="163"/>
        <end position="179"/>
    </location>
</feature>
<dbReference type="PANTHER" id="PTHR37422">
    <property type="entry name" value="TEICHURONIC ACID BIOSYNTHESIS PROTEIN TUAE"/>
    <property type="match status" value="1"/>
</dbReference>
<proteinExistence type="predicted"/>
<feature type="transmembrane region" description="Helical" evidence="1">
    <location>
        <begin position="141"/>
        <end position="157"/>
    </location>
</feature>
<feature type="transmembrane region" description="Helical" evidence="1">
    <location>
        <begin position="36"/>
        <end position="53"/>
    </location>
</feature>
<dbReference type="EMBL" id="JACCBN010000001">
    <property type="protein sequence ID" value="NYD34551.1"/>
    <property type="molecule type" value="Genomic_DNA"/>
</dbReference>
<feature type="transmembrane region" description="Helical" evidence="1">
    <location>
        <begin position="7"/>
        <end position="24"/>
    </location>
</feature>
<feature type="transmembrane region" description="Helical" evidence="1">
    <location>
        <begin position="298"/>
        <end position="317"/>
    </location>
</feature>
<dbReference type="PANTHER" id="PTHR37422:SF13">
    <property type="entry name" value="LIPOPOLYSACCHARIDE BIOSYNTHESIS PROTEIN PA4999-RELATED"/>
    <property type="match status" value="1"/>
</dbReference>
<organism evidence="2 3">
    <name type="scientific">Actinomycetospora corticicola</name>
    <dbReference type="NCBI Taxonomy" id="663602"/>
    <lineage>
        <taxon>Bacteria</taxon>
        <taxon>Bacillati</taxon>
        <taxon>Actinomycetota</taxon>
        <taxon>Actinomycetes</taxon>
        <taxon>Pseudonocardiales</taxon>
        <taxon>Pseudonocardiaceae</taxon>
        <taxon>Actinomycetospora</taxon>
    </lineage>
</organism>
<gene>
    <name evidence="2" type="ORF">BJ983_000653</name>
</gene>
<keyword evidence="1" id="KW-0472">Membrane</keyword>
<accession>A0A7Y9J453</accession>
<evidence type="ECO:0000313" key="2">
    <source>
        <dbReference type="EMBL" id="NYD34551.1"/>
    </source>
</evidence>
<feature type="transmembrane region" description="Helical" evidence="1">
    <location>
        <begin position="65"/>
        <end position="96"/>
    </location>
</feature>
<dbReference type="GO" id="GO:0016874">
    <property type="term" value="F:ligase activity"/>
    <property type="evidence" value="ECO:0007669"/>
    <property type="project" value="UniProtKB-KW"/>
</dbReference>
<feature type="transmembrane region" description="Helical" evidence="1">
    <location>
        <begin position="116"/>
        <end position="134"/>
    </location>
</feature>
<keyword evidence="1" id="KW-0812">Transmembrane</keyword>
<dbReference type="AlphaFoldDB" id="A0A7Y9J453"/>
<dbReference type="Proteomes" id="UP000535890">
    <property type="component" value="Unassembled WGS sequence"/>
</dbReference>
<keyword evidence="2" id="KW-0436">Ligase</keyword>
<name>A0A7Y9J453_9PSEU</name>
<protein>
    <submittedName>
        <fullName evidence="2">O-antigen ligase</fullName>
    </submittedName>
</protein>
<dbReference type="InterPro" id="IPR051533">
    <property type="entry name" value="WaaL-like"/>
</dbReference>
<reference evidence="2 3" key="1">
    <citation type="submission" date="2020-07" db="EMBL/GenBank/DDBJ databases">
        <title>Sequencing the genomes of 1000 actinobacteria strains.</title>
        <authorList>
            <person name="Klenk H.-P."/>
        </authorList>
    </citation>
    <scope>NUCLEOTIDE SEQUENCE [LARGE SCALE GENOMIC DNA]</scope>
    <source>
        <strain evidence="2 3">DSM 45772</strain>
    </source>
</reference>
<feature type="transmembrane region" description="Helical" evidence="1">
    <location>
        <begin position="264"/>
        <end position="291"/>
    </location>
</feature>
<comment type="caution">
    <text evidence="2">The sequence shown here is derived from an EMBL/GenBank/DDBJ whole genome shotgun (WGS) entry which is preliminary data.</text>
</comment>
<dbReference type="RefSeq" id="WP_179792490.1">
    <property type="nucleotide sequence ID" value="NZ_JACCBN010000001.1"/>
</dbReference>
<evidence type="ECO:0000256" key="1">
    <source>
        <dbReference type="SAM" id="Phobius"/>
    </source>
</evidence>
<evidence type="ECO:0000313" key="3">
    <source>
        <dbReference type="Proteomes" id="UP000535890"/>
    </source>
</evidence>